<proteinExistence type="predicted"/>
<sequence length="144" mass="16195">MSPPIRYIYYRNSSIAEDSEIDDDDLPPLESDFDTDFESDSDMLLTPTSSISGERPAPSSSAPTAPTTDETPAFLQVQITLPPRMGRWILWRRRAAVADIQLRFTEDRKWVAYTLVGLWTGAAFLSYGVLVSMLVRGFKTYCSC</sequence>
<evidence type="ECO:0000256" key="1">
    <source>
        <dbReference type="SAM" id="MobiDB-lite"/>
    </source>
</evidence>
<feature type="region of interest" description="Disordered" evidence="1">
    <location>
        <begin position="18"/>
        <end position="73"/>
    </location>
</feature>
<dbReference type="Proteomes" id="UP001610444">
    <property type="component" value="Unassembled WGS sequence"/>
</dbReference>
<organism evidence="3 4">
    <name type="scientific">Aspergillus pseudodeflectus</name>
    <dbReference type="NCBI Taxonomy" id="176178"/>
    <lineage>
        <taxon>Eukaryota</taxon>
        <taxon>Fungi</taxon>
        <taxon>Dikarya</taxon>
        <taxon>Ascomycota</taxon>
        <taxon>Pezizomycotina</taxon>
        <taxon>Eurotiomycetes</taxon>
        <taxon>Eurotiomycetidae</taxon>
        <taxon>Eurotiales</taxon>
        <taxon>Aspergillaceae</taxon>
        <taxon>Aspergillus</taxon>
        <taxon>Aspergillus subgen. Nidulantes</taxon>
    </lineage>
</organism>
<name>A0ABR4KY95_9EURO</name>
<evidence type="ECO:0000256" key="2">
    <source>
        <dbReference type="SAM" id="Phobius"/>
    </source>
</evidence>
<dbReference type="RefSeq" id="XP_070902371.1">
    <property type="nucleotide sequence ID" value="XM_071044766.1"/>
</dbReference>
<gene>
    <name evidence="3" type="ORF">BJX68DRAFT_263708</name>
</gene>
<keyword evidence="2" id="KW-1133">Transmembrane helix</keyword>
<feature type="transmembrane region" description="Helical" evidence="2">
    <location>
        <begin position="110"/>
        <end position="130"/>
    </location>
</feature>
<keyword evidence="4" id="KW-1185">Reference proteome</keyword>
<reference evidence="3 4" key="1">
    <citation type="submission" date="2024-07" db="EMBL/GenBank/DDBJ databases">
        <title>Section-level genome sequencing and comparative genomics of Aspergillus sections Usti and Cavernicolus.</title>
        <authorList>
            <consortium name="Lawrence Berkeley National Laboratory"/>
            <person name="Nybo J.L."/>
            <person name="Vesth T.C."/>
            <person name="Theobald S."/>
            <person name="Frisvad J.C."/>
            <person name="Larsen T.O."/>
            <person name="Kjaerboelling I."/>
            <person name="Rothschild-Mancinelli K."/>
            <person name="Lyhne E.K."/>
            <person name="Kogle M.E."/>
            <person name="Barry K."/>
            <person name="Clum A."/>
            <person name="Na H."/>
            <person name="Ledsgaard L."/>
            <person name="Lin J."/>
            <person name="Lipzen A."/>
            <person name="Kuo A."/>
            <person name="Riley R."/>
            <person name="Mondo S."/>
            <person name="LaButti K."/>
            <person name="Haridas S."/>
            <person name="Pangalinan J."/>
            <person name="Salamov A.A."/>
            <person name="Simmons B.A."/>
            <person name="Magnuson J.K."/>
            <person name="Chen J."/>
            <person name="Drula E."/>
            <person name="Henrissat B."/>
            <person name="Wiebenga A."/>
            <person name="Lubbers R.J."/>
            <person name="Gomes A.C."/>
            <person name="Macurrencykelacurrency M.R."/>
            <person name="Stajich J."/>
            <person name="Grigoriev I.V."/>
            <person name="Mortensen U.H."/>
            <person name="De vries R.P."/>
            <person name="Baker S.E."/>
            <person name="Andersen M.R."/>
        </authorList>
    </citation>
    <scope>NUCLEOTIDE SEQUENCE [LARGE SCALE GENOMIC DNA]</scope>
    <source>
        <strain evidence="3 4">CBS 756.74</strain>
    </source>
</reference>
<keyword evidence="2" id="KW-0472">Membrane</keyword>
<dbReference type="GeneID" id="98159930"/>
<evidence type="ECO:0000313" key="3">
    <source>
        <dbReference type="EMBL" id="KAL2856213.1"/>
    </source>
</evidence>
<feature type="compositionally biased region" description="Acidic residues" evidence="1">
    <location>
        <begin position="18"/>
        <end position="41"/>
    </location>
</feature>
<accession>A0ABR4KY95</accession>
<dbReference type="EMBL" id="JBFXLR010000008">
    <property type="protein sequence ID" value="KAL2856213.1"/>
    <property type="molecule type" value="Genomic_DNA"/>
</dbReference>
<comment type="caution">
    <text evidence="3">The sequence shown here is derived from an EMBL/GenBank/DDBJ whole genome shotgun (WGS) entry which is preliminary data.</text>
</comment>
<protein>
    <submittedName>
        <fullName evidence="3">Uncharacterized protein</fullName>
    </submittedName>
</protein>
<feature type="compositionally biased region" description="Low complexity" evidence="1">
    <location>
        <begin position="56"/>
        <end position="68"/>
    </location>
</feature>
<keyword evidence="2" id="KW-0812">Transmembrane</keyword>
<evidence type="ECO:0000313" key="4">
    <source>
        <dbReference type="Proteomes" id="UP001610444"/>
    </source>
</evidence>